<gene>
    <name evidence="1" type="ORF">C5O77_10350</name>
</gene>
<reference evidence="1 2" key="1">
    <citation type="journal article" date="2018" name="J Appl Environ Microbiol">
        <title>The gut symbionts Lactobacillus reuteri R2lc and 2010 encode a polyketide synthase cluster that activates the mammalian aryl-hydrocarbon receptor.</title>
        <authorList>
            <person name="Ozcam M."/>
            <person name="Roos S."/>
            <person name="Van Pijkeren J.P."/>
        </authorList>
    </citation>
    <scope>NUCLEOTIDE SEQUENCE [LARGE SCALE GENOMIC DNA]</scope>
    <source>
        <strain evidence="1 2">R2lc</strain>
    </source>
</reference>
<dbReference type="AlphaFoldDB" id="A0A3M6SAA9"/>
<protein>
    <submittedName>
        <fullName evidence="1">Uncharacterized protein</fullName>
    </submittedName>
</protein>
<organism evidence="1 2">
    <name type="scientific">Limosilactobacillus reuteri</name>
    <name type="common">Lactobacillus reuteri</name>
    <dbReference type="NCBI Taxonomy" id="1598"/>
    <lineage>
        <taxon>Bacteria</taxon>
        <taxon>Bacillati</taxon>
        <taxon>Bacillota</taxon>
        <taxon>Bacilli</taxon>
        <taxon>Lactobacillales</taxon>
        <taxon>Lactobacillaceae</taxon>
        <taxon>Limosilactobacillus</taxon>
    </lineage>
</organism>
<dbReference type="Proteomes" id="UP000276940">
    <property type="component" value="Unassembled WGS sequence"/>
</dbReference>
<evidence type="ECO:0000313" key="2">
    <source>
        <dbReference type="Proteomes" id="UP000276940"/>
    </source>
</evidence>
<name>A0A3M6SAA9_LIMRT</name>
<proteinExistence type="predicted"/>
<comment type="caution">
    <text evidence="1">The sequence shown here is derived from an EMBL/GenBank/DDBJ whole genome shotgun (WGS) entry which is preliminary data.</text>
</comment>
<dbReference type="RefSeq" id="WP_124216645.1">
    <property type="nucleotide sequence ID" value="NZ_JAHLNX010000059.1"/>
</dbReference>
<accession>A0A3M6SAA9</accession>
<evidence type="ECO:0000313" key="1">
    <source>
        <dbReference type="EMBL" id="RMX24346.1"/>
    </source>
</evidence>
<dbReference type="EMBL" id="PTLS01000055">
    <property type="protein sequence ID" value="RMX24346.1"/>
    <property type="molecule type" value="Genomic_DNA"/>
</dbReference>
<sequence>MNSEIKNLRLHVLNDLGNTAWLRATHHAPLDVDHCGVELWSLWYNPKKLSVFTIGQTIEGNLSNWKLLASELESAFDRSVKRMNQR</sequence>